<dbReference type="PANTHER" id="PTHR35585:SF1">
    <property type="entry name" value="HHE DOMAIN PROTEIN (AFU_ORTHOLOGUE AFUA_4G00730)"/>
    <property type="match status" value="1"/>
</dbReference>
<dbReference type="Proteomes" id="UP000185984">
    <property type="component" value="Unassembled WGS sequence"/>
</dbReference>
<dbReference type="Pfam" id="PF01814">
    <property type="entry name" value="Hemerythrin"/>
    <property type="match status" value="1"/>
</dbReference>
<dbReference type="STRING" id="247279.NIES1031_10245"/>
<keyword evidence="3" id="KW-1185">Reference proteome</keyword>
<sequence length="135" mass="15969">MDIIDLIKQEHQKITNLLAEMCNADVQKRYTLFNELSQAIELLTEVKQHFYPLLRQRCTDIIEQIAIAEDQYDHLKFLIAELELLSPATKEFEQKVYDLQKLVRLYIQEEDKVLGEASKRLTNAQRQQLSYDGKR</sequence>
<dbReference type="AlphaFoldDB" id="A0A1U7HU78"/>
<gene>
    <name evidence="2" type="ORF">NIES1031_10245</name>
</gene>
<dbReference type="RefSeq" id="WP_073549300.1">
    <property type="nucleotide sequence ID" value="NZ_CAWMVK010000041.1"/>
</dbReference>
<evidence type="ECO:0000259" key="1">
    <source>
        <dbReference type="Pfam" id="PF01814"/>
    </source>
</evidence>
<accession>A0A1U7HU78</accession>
<protein>
    <recommendedName>
        <fullName evidence="1">Hemerythrin-like domain-containing protein</fullName>
    </recommendedName>
</protein>
<dbReference type="PANTHER" id="PTHR35585">
    <property type="entry name" value="HHE DOMAIN PROTEIN (AFU_ORTHOLOGUE AFUA_4G00730)"/>
    <property type="match status" value="1"/>
</dbReference>
<evidence type="ECO:0000313" key="2">
    <source>
        <dbReference type="EMBL" id="OKH27088.1"/>
    </source>
</evidence>
<name>A0A1U7HU78_9CHRO</name>
<reference evidence="2 3" key="1">
    <citation type="submission" date="2016-11" db="EMBL/GenBank/DDBJ databases">
        <title>Draft Genome Sequences of Nine Cyanobacterial Strains from Diverse Habitats.</title>
        <authorList>
            <person name="Zhu T."/>
            <person name="Hou S."/>
            <person name="Lu X."/>
            <person name="Hess W.R."/>
        </authorList>
    </citation>
    <scope>NUCLEOTIDE SEQUENCE [LARGE SCALE GENOMIC DNA]</scope>
    <source>
        <strain evidence="2 3">5.2 s.c.1</strain>
    </source>
</reference>
<proteinExistence type="predicted"/>
<organism evidence="2 3">
    <name type="scientific">Chroogloeocystis siderophila 5.2 s.c.1</name>
    <dbReference type="NCBI Taxonomy" id="247279"/>
    <lineage>
        <taxon>Bacteria</taxon>
        <taxon>Bacillati</taxon>
        <taxon>Cyanobacteriota</taxon>
        <taxon>Cyanophyceae</taxon>
        <taxon>Oscillatoriophycideae</taxon>
        <taxon>Chroococcales</taxon>
        <taxon>Chroococcaceae</taxon>
        <taxon>Chroogloeocystis</taxon>
    </lineage>
</organism>
<evidence type="ECO:0000313" key="3">
    <source>
        <dbReference type="Proteomes" id="UP000185984"/>
    </source>
</evidence>
<feature type="domain" description="Hemerythrin-like" evidence="1">
    <location>
        <begin position="2"/>
        <end position="114"/>
    </location>
</feature>
<dbReference type="EMBL" id="MRCC01000007">
    <property type="protein sequence ID" value="OKH27088.1"/>
    <property type="molecule type" value="Genomic_DNA"/>
</dbReference>
<dbReference type="InterPro" id="IPR012312">
    <property type="entry name" value="Hemerythrin-like"/>
</dbReference>
<comment type="caution">
    <text evidence="2">The sequence shown here is derived from an EMBL/GenBank/DDBJ whole genome shotgun (WGS) entry which is preliminary data.</text>
</comment>
<dbReference type="OrthoDB" id="424120at2"/>